<gene>
    <name evidence="2" type="ORF">GIB67_038103</name>
</gene>
<evidence type="ECO:0000313" key="3">
    <source>
        <dbReference type="Proteomes" id="UP000541444"/>
    </source>
</evidence>
<proteinExistence type="predicted"/>
<protein>
    <submittedName>
        <fullName evidence="2">Uncharacterized protein</fullName>
    </submittedName>
</protein>
<evidence type="ECO:0000256" key="1">
    <source>
        <dbReference type="SAM" id="MobiDB-lite"/>
    </source>
</evidence>
<comment type="caution">
    <text evidence="2">The sequence shown here is derived from an EMBL/GenBank/DDBJ whole genome shotgun (WGS) entry which is preliminary data.</text>
</comment>
<dbReference type="EMBL" id="JACGCM010000178">
    <property type="protein sequence ID" value="KAF6175529.1"/>
    <property type="molecule type" value="Genomic_DNA"/>
</dbReference>
<dbReference type="AlphaFoldDB" id="A0A7J7P7W6"/>
<accession>A0A7J7P7W6</accession>
<organism evidence="2 3">
    <name type="scientific">Kingdonia uniflora</name>
    <dbReference type="NCBI Taxonomy" id="39325"/>
    <lineage>
        <taxon>Eukaryota</taxon>
        <taxon>Viridiplantae</taxon>
        <taxon>Streptophyta</taxon>
        <taxon>Embryophyta</taxon>
        <taxon>Tracheophyta</taxon>
        <taxon>Spermatophyta</taxon>
        <taxon>Magnoliopsida</taxon>
        <taxon>Ranunculales</taxon>
        <taxon>Circaeasteraceae</taxon>
        <taxon>Kingdonia</taxon>
    </lineage>
</organism>
<sequence length="72" mass="8010">MVPLRGAFNRRNVHRAAPVDARMRHTRNHACFSAKNVALNACVCRPVPMVTSSSVRVTTTGRPREEDLSAHE</sequence>
<reference evidence="2 3" key="1">
    <citation type="journal article" date="2020" name="IScience">
        <title>Genome Sequencing of the Endangered Kingdonia uniflora (Circaeasteraceae, Ranunculales) Reveals Potential Mechanisms of Evolutionary Specialization.</title>
        <authorList>
            <person name="Sun Y."/>
            <person name="Deng T."/>
            <person name="Zhang A."/>
            <person name="Moore M.J."/>
            <person name="Landis J.B."/>
            <person name="Lin N."/>
            <person name="Zhang H."/>
            <person name="Zhang X."/>
            <person name="Huang J."/>
            <person name="Zhang X."/>
            <person name="Sun H."/>
            <person name="Wang H."/>
        </authorList>
    </citation>
    <scope>NUCLEOTIDE SEQUENCE [LARGE SCALE GENOMIC DNA]</scope>
    <source>
        <strain evidence="2">TB1705</strain>
        <tissue evidence="2">Leaf</tissue>
    </source>
</reference>
<name>A0A7J7P7W6_9MAGN</name>
<evidence type="ECO:0000313" key="2">
    <source>
        <dbReference type="EMBL" id="KAF6175529.1"/>
    </source>
</evidence>
<keyword evidence="3" id="KW-1185">Reference proteome</keyword>
<dbReference type="Proteomes" id="UP000541444">
    <property type="component" value="Unassembled WGS sequence"/>
</dbReference>
<feature type="region of interest" description="Disordered" evidence="1">
    <location>
        <begin position="53"/>
        <end position="72"/>
    </location>
</feature>
<feature type="compositionally biased region" description="Basic and acidic residues" evidence="1">
    <location>
        <begin position="62"/>
        <end position="72"/>
    </location>
</feature>